<dbReference type="EMBL" id="VSRR010005908">
    <property type="protein sequence ID" value="MPC43606.1"/>
    <property type="molecule type" value="Genomic_DNA"/>
</dbReference>
<reference evidence="2 3" key="1">
    <citation type="submission" date="2019-05" db="EMBL/GenBank/DDBJ databases">
        <title>Another draft genome of Portunus trituberculatus and its Hox gene families provides insights of decapod evolution.</title>
        <authorList>
            <person name="Jeong J.-H."/>
            <person name="Song I."/>
            <person name="Kim S."/>
            <person name="Choi T."/>
            <person name="Kim D."/>
            <person name="Ryu S."/>
            <person name="Kim W."/>
        </authorList>
    </citation>
    <scope>NUCLEOTIDE SEQUENCE [LARGE SCALE GENOMIC DNA]</scope>
    <source>
        <tissue evidence="2">Muscle</tissue>
    </source>
</reference>
<feature type="region of interest" description="Disordered" evidence="1">
    <location>
        <begin position="1"/>
        <end position="22"/>
    </location>
</feature>
<name>A0A5B7FE66_PORTR</name>
<sequence length="91" mass="10109">MNDANDEEQEARGIQCTDGRPDVHFDGLSHPVRQHAAITTASTSTFLTKHLLVTLAAANRTTQGCEYKCSSHLTIRKDGDMIRARKKNEKV</sequence>
<accession>A0A5B7FE66</accession>
<gene>
    <name evidence="2" type="ORF">E2C01_037256</name>
</gene>
<dbReference type="Proteomes" id="UP000324222">
    <property type="component" value="Unassembled WGS sequence"/>
</dbReference>
<proteinExistence type="predicted"/>
<organism evidence="2 3">
    <name type="scientific">Portunus trituberculatus</name>
    <name type="common">Swimming crab</name>
    <name type="synonym">Neptunus trituberculatus</name>
    <dbReference type="NCBI Taxonomy" id="210409"/>
    <lineage>
        <taxon>Eukaryota</taxon>
        <taxon>Metazoa</taxon>
        <taxon>Ecdysozoa</taxon>
        <taxon>Arthropoda</taxon>
        <taxon>Crustacea</taxon>
        <taxon>Multicrustacea</taxon>
        <taxon>Malacostraca</taxon>
        <taxon>Eumalacostraca</taxon>
        <taxon>Eucarida</taxon>
        <taxon>Decapoda</taxon>
        <taxon>Pleocyemata</taxon>
        <taxon>Brachyura</taxon>
        <taxon>Eubrachyura</taxon>
        <taxon>Portunoidea</taxon>
        <taxon>Portunidae</taxon>
        <taxon>Portuninae</taxon>
        <taxon>Portunus</taxon>
    </lineage>
</organism>
<keyword evidence="3" id="KW-1185">Reference proteome</keyword>
<protein>
    <submittedName>
        <fullName evidence="2">Uncharacterized protein</fullName>
    </submittedName>
</protein>
<comment type="caution">
    <text evidence="2">The sequence shown here is derived from an EMBL/GenBank/DDBJ whole genome shotgun (WGS) entry which is preliminary data.</text>
</comment>
<evidence type="ECO:0000313" key="3">
    <source>
        <dbReference type="Proteomes" id="UP000324222"/>
    </source>
</evidence>
<evidence type="ECO:0000256" key="1">
    <source>
        <dbReference type="SAM" id="MobiDB-lite"/>
    </source>
</evidence>
<evidence type="ECO:0000313" key="2">
    <source>
        <dbReference type="EMBL" id="MPC43606.1"/>
    </source>
</evidence>
<dbReference type="AlphaFoldDB" id="A0A5B7FE66"/>